<dbReference type="Proteomes" id="UP001417504">
    <property type="component" value="Unassembled WGS sequence"/>
</dbReference>
<dbReference type="AlphaFoldDB" id="A0AAP0NYK9"/>
<evidence type="ECO:0000313" key="2">
    <source>
        <dbReference type="EMBL" id="KAK9124762.1"/>
    </source>
</evidence>
<gene>
    <name evidence="2" type="ORF">Sjap_014364</name>
</gene>
<feature type="region of interest" description="Disordered" evidence="1">
    <location>
        <begin position="38"/>
        <end position="68"/>
    </location>
</feature>
<proteinExistence type="predicted"/>
<sequence>MSLTHSKQIPKGSPTTAGHLLISNVLSFSASTIPLEVPKQQEALEVPGQQEDPSRGGHHPNEAHPQTR</sequence>
<feature type="compositionally biased region" description="Basic and acidic residues" evidence="1">
    <location>
        <begin position="52"/>
        <end position="62"/>
    </location>
</feature>
<dbReference type="EMBL" id="JBBNAE010000005">
    <property type="protein sequence ID" value="KAK9124762.1"/>
    <property type="molecule type" value="Genomic_DNA"/>
</dbReference>
<organism evidence="2 3">
    <name type="scientific">Stephania japonica</name>
    <dbReference type="NCBI Taxonomy" id="461633"/>
    <lineage>
        <taxon>Eukaryota</taxon>
        <taxon>Viridiplantae</taxon>
        <taxon>Streptophyta</taxon>
        <taxon>Embryophyta</taxon>
        <taxon>Tracheophyta</taxon>
        <taxon>Spermatophyta</taxon>
        <taxon>Magnoliopsida</taxon>
        <taxon>Ranunculales</taxon>
        <taxon>Menispermaceae</taxon>
        <taxon>Menispermoideae</taxon>
        <taxon>Cissampelideae</taxon>
        <taxon>Stephania</taxon>
    </lineage>
</organism>
<accession>A0AAP0NYK9</accession>
<comment type="caution">
    <text evidence="2">The sequence shown here is derived from an EMBL/GenBank/DDBJ whole genome shotgun (WGS) entry which is preliminary data.</text>
</comment>
<keyword evidence="3" id="KW-1185">Reference proteome</keyword>
<protein>
    <submittedName>
        <fullName evidence="2">Uncharacterized protein</fullName>
    </submittedName>
</protein>
<name>A0AAP0NYK9_9MAGN</name>
<evidence type="ECO:0000313" key="3">
    <source>
        <dbReference type="Proteomes" id="UP001417504"/>
    </source>
</evidence>
<reference evidence="2 3" key="1">
    <citation type="submission" date="2024-01" db="EMBL/GenBank/DDBJ databases">
        <title>Genome assemblies of Stephania.</title>
        <authorList>
            <person name="Yang L."/>
        </authorList>
    </citation>
    <scope>NUCLEOTIDE SEQUENCE [LARGE SCALE GENOMIC DNA]</scope>
    <source>
        <strain evidence="2">QJT</strain>
        <tissue evidence="2">Leaf</tissue>
    </source>
</reference>
<evidence type="ECO:0000256" key="1">
    <source>
        <dbReference type="SAM" id="MobiDB-lite"/>
    </source>
</evidence>